<evidence type="ECO:0000256" key="8">
    <source>
        <dbReference type="ARBA" id="ARBA00023136"/>
    </source>
</evidence>
<dbReference type="InterPro" id="IPR036053">
    <property type="entry name" value="PABP-dom"/>
</dbReference>
<feature type="compositionally biased region" description="Low complexity" evidence="12">
    <location>
        <begin position="2803"/>
        <end position="2837"/>
    </location>
</feature>
<keyword evidence="4" id="KW-0863">Zinc-finger</keyword>
<dbReference type="GO" id="GO:0016020">
    <property type="term" value="C:membrane"/>
    <property type="evidence" value="ECO:0007669"/>
    <property type="project" value="UniProtKB-SubCell"/>
</dbReference>
<dbReference type="InterPro" id="IPR000569">
    <property type="entry name" value="HECT_dom"/>
</dbReference>
<evidence type="ECO:0000256" key="2">
    <source>
        <dbReference type="ARBA" id="ARBA00022692"/>
    </source>
</evidence>
<feature type="region of interest" description="Disordered" evidence="12">
    <location>
        <begin position="1829"/>
        <end position="1861"/>
    </location>
</feature>
<dbReference type="SMART" id="SM01415">
    <property type="entry name" value="DUF106"/>
    <property type="match status" value="1"/>
</dbReference>
<feature type="coiled-coil region" evidence="11">
    <location>
        <begin position="3266"/>
        <end position="3322"/>
    </location>
</feature>
<dbReference type="InterPro" id="IPR035983">
    <property type="entry name" value="Hect_E3_ubiquitin_ligase"/>
</dbReference>
<feature type="compositionally biased region" description="Pro residues" evidence="12">
    <location>
        <begin position="1707"/>
        <end position="1716"/>
    </location>
</feature>
<dbReference type="PROSITE" id="PS51157">
    <property type="entry name" value="ZF_UBR"/>
    <property type="match status" value="1"/>
</dbReference>
<feature type="region of interest" description="Disordered" evidence="12">
    <location>
        <begin position="2391"/>
        <end position="2431"/>
    </location>
</feature>
<feature type="active site" description="Glycyl thioester intermediate" evidence="9">
    <location>
        <position position="3239"/>
    </location>
</feature>
<dbReference type="Pfam" id="PF00658">
    <property type="entry name" value="MLLE"/>
    <property type="match status" value="1"/>
</dbReference>
<dbReference type="SUPFAM" id="SSF50985">
    <property type="entry name" value="RCC1/BLIP-II"/>
    <property type="match status" value="1"/>
</dbReference>
<feature type="compositionally biased region" description="Low complexity" evidence="12">
    <location>
        <begin position="1949"/>
        <end position="1972"/>
    </location>
</feature>
<keyword evidence="18" id="KW-1185">Reference proteome</keyword>
<evidence type="ECO:0000256" key="11">
    <source>
        <dbReference type="SAM" id="Coils"/>
    </source>
</evidence>
<evidence type="ECO:0000256" key="6">
    <source>
        <dbReference type="ARBA" id="ARBA00022833"/>
    </source>
</evidence>
<dbReference type="GO" id="GO:0000209">
    <property type="term" value="P:protein polyubiquitination"/>
    <property type="evidence" value="ECO:0007669"/>
    <property type="project" value="TreeGrafter"/>
</dbReference>
<proteinExistence type="predicted"/>
<keyword evidence="7 13" id="KW-1133">Transmembrane helix</keyword>
<feature type="compositionally biased region" description="Low complexity" evidence="12">
    <location>
        <begin position="2950"/>
        <end position="2962"/>
    </location>
</feature>
<dbReference type="InterPro" id="IPR003126">
    <property type="entry name" value="Znf_UBR"/>
</dbReference>
<keyword evidence="5 9" id="KW-0833">Ubl conjugation pathway</keyword>
<organism evidence="17 18">
    <name type="scientific">Blomia tropicalis</name>
    <name type="common">Mite</name>
    <dbReference type="NCBI Taxonomy" id="40697"/>
    <lineage>
        <taxon>Eukaryota</taxon>
        <taxon>Metazoa</taxon>
        <taxon>Ecdysozoa</taxon>
        <taxon>Arthropoda</taxon>
        <taxon>Chelicerata</taxon>
        <taxon>Arachnida</taxon>
        <taxon>Acari</taxon>
        <taxon>Acariformes</taxon>
        <taxon>Sarcoptiformes</taxon>
        <taxon>Astigmata</taxon>
        <taxon>Glycyphagoidea</taxon>
        <taxon>Echimyopodidae</taxon>
        <taxon>Blomia</taxon>
    </lineage>
</organism>
<accession>A0A9Q0MD69</accession>
<protein>
    <recommendedName>
        <fullName evidence="19">E3 ubiquitin-protein ligase UBR5</fullName>
    </recommendedName>
</protein>
<dbReference type="InterPro" id="IPR024725">
    <property type="entry name" value="UBR5_UBA"/>
</dbReference>
<dbReference type="Pfam" id="PF00632">
    <property type="entry name" value="HECT"/>
    <property type="match status" value="1"/>
</dbReference>
<dbReference type="SUPFAM" id="SSF63570">
    <property type="entry name" value="PABC (PABP) domain"/>
    <property type="match status" value="1"/>
</dbReference>
<feature type="compositionally biased region" description="Low complexity" evidence="12">
    <location>
        <begin position="765"/>
        <end position="777"/>
    </location>
</feature>
<feature type="region of interest" description="Disordered" evidence="12">
    <location>
        <begin position="1878"/>
        <end position="1934"/>
    </location>
</feature>
<keyword evidence="2 13" id="KW-0812">Transmembrane</keyword>
<dbReference type="GO" id="GO:0003723">
    <property type="term" value="F:RNA binding"/>
    <property type="evidence" value="ECO:0007669"/>
    <property type="project" value="InterPro"/>
</dbReference>
<dbReference type="Gene3D" id="3.30.2410.10">
    <property type="entry name" value="Hect, E3 ligase catalytic domain"/>
    <property type="match status" value="1"/>
</dbReference>
<feature type="region of interest" description="Disordered" evidence="12">
    <location>
        <begin position="2186"/>
        <end position="2227"/>
    </location>
</feature>
<dbReference type="PANTHER" id="PTHR46276">
    <property type="entry name" value="E3 UBIQUITIN-PROTEIN LIGASE UBR5"/>
    <property type="match status" value="1"/>
</dbReference>
<feature type="region of interest" description="Disordered" evidence="12">
    <location>
        <begin position="2934"/>
        <end position="2964"/>
    </location>
</feature>
<feature type="compositionally biased region" description="Low complexity" evidence="12">
    <location>
        <begin position="312"/>
        <end position="343"/>
    </location>
</feature>
<evidence type="ECO:0000259" key="16">
    <source>
        <dbReference type="PROSITE" id="PS51309"/>
    </source>
</evidence>
<dbReference type="InterPro" id="IPR002809">
    <property type="entry name" value="EMC3/TMCO1"/>
</dbReference>
<feature type="region of interest" description="Disordered" evidence="12">
    <location>
        <begin position="1948"/>
        <end position="1985"/>
    </location>
</feature>
<feature type="region of interest" description="Disordered" evidence="12">
    <location>
        <begin position="1402"/>
        <end position="1431"/>
    </location>
</feature>
<feature type="non-terminal residue" evidence="17">
    <location>
        <position position="1"/>
    </location>
</feature>
<evidence type="ECO:0000256" key="7">
    <source>
        <dbReference type="ARBA" id="ARBA00022989"/>
    </source>
</evidence>
<feature type="zinc finger region" description="UBR-type" evidence="10">
    <location>
        <begin position="1285"/>
        <end position="1353"/>
    </location>
</feature>
<reference evidence="17" key="1">
    <citation type="submission" date="2022-12" db="EMBL/GenBank/DDBJ databases">
        <title>Genome assemblies of Blomia tropicalis.</title>
        <authorList>
            <person name="Cui Y."/>
        </authorList>
    </citation>
    <scope>NUCLEOTIDE SEQUENCE</scope>
    <source>
        <tissue evidence="17">Adult mites</tissue>
    </source>
</reference>
<dbReference type="GO" id="GO:0005634">
    <property type="term" value="C:nucleus"/>
    <property type="evidence" value="ECO:0007669"/>
    <property type="project" value="TreeGrafter"/>
</dbReference>
<dbReference type="InterPro" id="IPR047503">
    <property type="entry name" value="UBR-box_UBR5"/>
</dbReference>
<dbReference type="Pfam" id="PF11547">
    <property type="entry name" value="E3_UbLigase_EDD"/>
    <property type="match status" value="1"/>
</dbReference>
<feature type="region of interest" description="Disordered" evidence="12">
    <location>
        <begin position="570"/>
        <end position="602"/>
    </location>
</feature>
<dbReference type="PROSITE" id="PS50237">
    <property type="entry name" value="HECT"/>
    <property type="match status" value="1"/>
</dbReference>
<feature type="domain" description="UBR-type" evidence="15">
    <location>
        <begin position="1285"/>
        <end position="1353"/>
    </location>
</feature>
<evidence type="ECO:0000256" key="4">
    <source>
        <dbReference type="ARBA" id="ARBA00022771"/>
    </source>
</evidence>
<dbReference type="SMART" id="SM00517">
    <property type="entry name" value="PolyA"/>
    <property type="match status" value="1"/>
</dbReference>
<comment type="subcellular location">
    <subcellularLocation>
        <location evidence="1">Membrane</location>
        <topology evidence="1">Multi-pass membrane protein</topology>
    </subcellularLocation>
</comment>
<dbReference type="GO" id="GO:0090263">
    <property type="term" value="P:positive regulation of canonical Wnt signaling pathway"/>
    <property type="evidence" value="ECO:0007669"/>
    <property type="project" value="TreeGrafter"/>
</dbReference>
<dbReference type="SMART" id="SM00396">
    <property type="entry name" value="ZnF_UBR1"/>
    <property type="match status" value="1"/>
</dbReference>
<feature type="region of interest" description="Disordered" evidence="12">
    <location>
        <begin position="1134"/>
        <end position="1164"/>
    </location>
</feature>
<evidence type="ECO:0000256" key="1">
    <source>
        <dbReference type="ARBA" id="ARBA00004141"/>
    </source>
</evidence>
<evidence type="ECO:0000256" key="13">
    <source>
        <dbReference type="SAM" id="Phobius"/>
    </source>
</evidence>
<feature type="compositionally biased region" description="Low complexity" evidence="12">
    <location>
        <begin position="590"/>
        <end position="602"/>
    </location>
</feature>
<keyword evidence="3" id="KW-0479">Metal-binding</keyword>
<feature type="compositionally biased region" description="Polar residues" evidence="12">
    <location>
        <begin position="684"/>
        <end position="698"/>
    </location>
</feature>
<evidence type="ECO:0000256" key="3">
    <source>
        <dbReference type="ARBA" id="ARBA00022723"/>
    </source>
</evidence>
<feature type="region of interest" description="Disordered" evidence="12">
    <location>
        <begin position="133"/>
        <end position="189"/>
    </location>
</feature>
<evidence type="ECO:0000313" key="18">
    <source>
        <dbReference type="Proteomes" id="UP001142055"/>
    </source>
</evidence>
<feature type="compositionally biased region" description="Low complexity" evidence="12">
    <location>
        <begin position="2209"/>
        <end position="2227"/>
    </location>
</feature>
<evidence type="ECO:0000259" key="14">
    <source>
        <dbReference type="PROSITE" id="PS50237"/>
    </source>
</evidence>
<dbReference type="SUPFAM" id="SSF56204">
    <property type="entry name" value="Hect, E3 ligase catalytic domain"/>
    <property type="match status" value="1"/>
</dbReference>
<dbReference type="EMBL" id="JAPWDV010000001">
    <property type="protein sequence ID" value="KAJ6223726.1"/>
    <property type="molecule type" value="Genomic_DNA"/>
</dbReference>
<feature type="domain" description="HECT" evidence="14">
    <location>
        <begin position="2985"/>
        <end position="3243"/>
    </location>
</feature>
<feature type="compositionally biased region" description="Low complexity" evidence="12">
    <location>
        <begin position="152"/>
        <end position="180"/>
    </location>
</feature>
<keyword evidence="6" id="KW-0862">Zinc</keyword>
<dbReference type="CDD" id="cd14423">
    <property type="entry name" value="CUE_UBR5"/>
    <property type="match status" value="1"/>
</dbReference>
<dbReference type="GO" id="GO:0034450">
    <property type="term" value="F:ubiquitin-ubiquitin ligase activity"/>
    <property type="evidence" value="ECO:0007669"/>
    <property type="project" value="TreeGrafter"/>
</dbReference>
<comment type="caution">
    <text evidence="17">The sequence shown here is derived from an EMBL/GenBank/DDBJ whole genome shotgun (WGS) entry which is preliminary data.</text>
</comment>
<evidence type="ECO:0000256" key="12">
    <source>
        <dbReference type="SAM" id="MobiDB-lite"/>
    </source>
</evidence>
<dbReference type="OMA" id="IRDPNWL"/>
<feature type="compositionally biased region" description="Low complexity" evidence="12">
    <location>
        <begin position="730"/>
        <end position="758"/>
    </location>
</feature>
<keyword evidence="11" id="KW-0175">Coiled coil</keyword>
<dbReference type="GO" id="GO:0008270">
    <property type="term" value="F:zinc ion binding"/>
    <property type="evidence" value="ECO:0007669"/>
    <property type="project" value="UniProtKB-KW"/>
</dbReference>
<dbReference type="InterPro" id="IPR009091">
    <property type="entry name" value="RCC1/BLIP-II"/>
</dbReference>
<dbReference type="SMART" id="SM00119">
    <property type="entry name" value="HECTc"/>
    <property type="match status" value="1"/>
</dbReference>
<feature type="compositionally biased region" description="Polar residues" evidence="12">
    <location>
        <begin position="133"/>
        <end position="151"/>
    </location>
</feature>
<feature type="region of interest" description="Disordered" evidence="12">
    <location>
        <begin position="663"/>
        <end position="782"/>
    </location>
</feature>
<feature type="region of interest" description="Disordered" evidence="12">
    <location>
        <begin position="312"/>
        <end position="348"/>
    </location>
</feature>
<dbReference type="Gene3D" id="3.30.2160.10">
    <property type="entry name" value="Hect, E3 ligase catalytic domain"/>
    <property type="match status" value="1"/>
</dbReference>
<feature type="compositionally biased region" description="Polar residues" evidence="12">
    <location>
        <begin position="1"/>
        <end position="26"/>
    </location>
</feature>
<dbReference type="FunFam" id="1.10.8.10:FF:000009">
    <property type="entry name" value="Putative E3 ubiquitin-protein ligase UBR5"/>
    <property type="match status" value="1"/>
</dbReference>
<gene>
    <name evidence="17" type="ORF">RDWZM_002271</name>
</gene>
<dbReference type="InterPro" id="IPR002004">
    <property type="entry name" value="PABP_HYD_C"/>
</dbReference>
<evidence type="ECO:0000256" key="9">
    <source>
        <dbReference type="PROSITE-ProRule" id="PRU00104"/>
    </source>
</evidence>
<evidence type="ECO:0000259" key="15">
    <source>
        <dbReference type="PROSITE" id="PS51157"/>
    </source>
</evidence>
<evidence type="ECO:0000313" key="17">
    <source>
        <dbReference type="EMBL" id="KAJ6223726.1"/>
    </source>
</evidence>
<feature type="region of interest" description="Disordered" evidence="12">
    <location>
        <begin position="2794"/>
        <end position="2849"/>
    </location>
</feature>
<evidence type="ECO:0000256" key="5">
    <source>
        <dbReference type="ARBA" id="ARBA00022786"/>
    </source>
</evidence>
<feature type="compositionally biased region" description="Low complexity" evidence="12">
    <location>
        <begin position="1143"/>
        <end position="1162"/>
    </location>
</feature>
<dbReference type="PANTHER" id="PTHR46276:SF1">
    <property type="entry name" value="E3 UBIQUITIN-PROTEIN LIGASE UBR5"/>
    <property type="match status" value="1"/>
</dbReference>
<dbReference type="GO" id="GO:0005737">
    <property type="term" value="C:cytoplasm"/>
    <property type="evidence" value="ECO:0007669"/>
    <property type="project" value="TreeGrafter"/>
</dbReference>
<feature type="transmembrane region" description="Helical" evidence="13">
    <location>
        <begin position="3318"/>
        <end position="3338"/>
    </location>
</feature>
<dbReference type="CDD" id="cd19675">
    <property type="entry name" value="UBR-box_UBR5"/>
    <property type="match status" value="1"/>
</dbReference>
<feature type="transmembrane region" description="Helical" evidence="13">
    <location>
        <begin position="3240"/>
        <end position="3263"/>
    </location>
</feature>
<feature type="domain" description="PABC" evidence="16">
    <location>
        <begin position="2856"/>
        <end position="2933"/>
    </location>
</feature>
<sequence length="3340" mass="365135">MSSTPTSVGLSGSSPVNQTSGASNNHDVPPPSYPQTNSLAFVVNPLPSTDEQLNERILETAEKLRNEANATNLPIVSNVVGGNSTSTNNETNAETDQNRVNVQQCIIGNGYVAILTQDNRVFRFPFNIYSERMNSSTSTGTNLETSTPKNLSSSSSHRGGITSPSIVSSSSARTSSTAQNARRRLIRSSARARTSTSVIMGRSHIIPAQFVPEDLINQAQVVLQGKSRNVIIRELQRTNLDVNLAVNNLLSRDDEEFDDGDEGPEQMIQSDDLMSLLDSGFPNDSVIIDSDFNDEVFTYPLRIRSGGSALFSGSPSGNGNNSASGTQSSGNASSTGSGSSVNNRPRLREDTFFMDRDIPFGTNKSRGWYASYSDLHKELPGRVSKTTKSNETNLQFAPISFYDQQQEFWPNSQDRRYIAIASTYSELIAITTQGQLCQWRWQDAEPFKAQALDGTVYYHPKVLSLGLLQEKITLLSASCIRASVATESGKVATWIDESISPITTKLEHPATLITIDPSYPATGSNSHSSIRITSLHVSSFMSCVQLSNGGIYWWGIPPFSHRKKLIEKVKNDRTKSNRTKSAGSTPFTASSSSGNNSSSSSSKESEIVQGALVCMRSCPIYQNGSIGFTTVGGVPKVGQLVNSAWKITDSCSFRVLSPAEIQSRTQTSSSSSSQLSRQSQSTSATNLVNKEQTFNVDGTRSEMPPPPSPASSTSSEPGYVPPLPKRAKRSSANSSSSSGTGNAAGTSAGGSNSSSSANFNPEPNVQQQQSSSIQQVSNKESLTNDRVENWNLKDVVFMEDVKNMPIGRVIKVDGNYVAVKFNQIDSQQKSSSTSTSSGAFDFSFENYMQDCRLMRKDELSVFKSLPNVIVPNQSALGGVSGNNFGTKAYDCLQRYPKKVNLPEHIQIYAMTLTNLGLHCIAKIGGYRFSYILINIVTGRIEQDSKISIDSNTFLGKTASPKLSKVCLFSTGESETTTVVICRDGNGTLYPLAKDCTETVLREPIALNLGPVSTIGLGIYALPSSMIATTSSGSSSSPKTHAAILGLAFEPQYLMSAILKSDLDVLRERLDLASKFPQYQSMLNEVCDGNRNIIHIAVSACFPTTNRPNSSQGHSQSNHSSGSIIVFDPEADVSNERSHDSYFSNASNEPQQQQQSSNAMNDSTVEPATAEPLLDPTEQKPIAHSILWTLLDSPVLSSYCLLNLLSSKDFQGYTPFMLAVAGRAYSAANQLFIIIQKVARNVCVANNYPITSSAYNSHYKQMMMQMLYPRNSLPDHSPLYMLCSNDTCSFTWTGEEHINQDIFECRTCGLVGSLCCCTECARVCHRGHDCKLKRTSPTAYCDCWEKCKCKALIGGCQPARYMLLQRLLTYTDLSLRVNSRGEHILLFLVQTVGRQIVEQKQYRPNRLRTSNNRNKNDSTNEDGTTIPEHDLEPPKFTRRALEKILIDWPTVKSMIMTGYRASEDSQNKRRFYLRDFFNGTTNAYAYEEENAYLGRQNGSALLDKFTHSLLRIGLEMIEKLIITLQMACNNQYPDAKIVSRRFIRSVARVGLVVCFELNPTLYASHFTPSSGLFCSLMERALGGSGSNGIYSSIGGPGSSSSQYNSSSSSALKKTNSALSILSKCRRIFLSFLPIAIEELCEIAESLIAPVKFGVARPGNQFVLSPTSNEVLASTDEIFSVDTSIYAHQRDFLDSELGVDDTLNDPIISQPPPPPPSQPSASVSNVISGENLPNFSGAFDAAIRSVENPNAVLQRNNVESIVDQMETESVSAELAGRNVSSDNGGNAPGNSADVIGAAHEDISSEPPPSMDSDDPFQRREDVIMSELLLGIGEHDEENSNVGGRDTESDSESNPDDGSYLSNADNASMAQRSVVTGATAGSDVGVSSLPYDDESINSNGEDVDDDDDDDQEGDDNDDDDDENSDASDTAETEPETEEMAFLDEHVERRLGNNSNTFTSINSSSVTGNSSTNAGSNAGGPGSASSNNRSNVLHHVQWALRQRDTSGANSVAPESGFRRSTIPSLLVSGENVVSMSNSSVGLARAFSIVVRQISDLMPLLRDPSELKASNFPYLPFTPYESLTLQQTVEARLGGTWKWLIKIMDSTESQLRFGCSLSNRRLTTSGTTPNSANTSAATAASISNAVAFSSSHSTGSNAVNSATNTFRRLRAFQNNDDMLFLPISRNSTMRRMSGLGLGRHPSSSNNGTGGSSGATGTSSSNGNGTGNASSSTALVMDSNSARRDFLNYAMSLMRAHSNEHYDSLPVLDVASLKHLAYVFDSFIYYVRRGLIAHPSHEEDSFVELGLASQDIGKSEVMTAEANKDPASRVSRFFRRSNSTLFLGCPPPDPISAPFHEALPLASKPHLLKPSARREQLFGVPRPSNTAQAEEMIESLPSQLSLSSRLSTTSKTNSKSTVASQNVQSTSSGTSSTESGSVTTVIQQAVTPSSRPQSVIFEPTVVRRSTIIQSPPSKQSVIVMRSSETTPTRQAINVSVKDEPEDECKEIRIFPTIACGTSPQTVIKQETVDQSQETQPDFSEHYAKFYYGNQSKHDSLLGRWRLSLELFGRIFVDDVGLEPNSIMTELSGFPIKETKFRREMERLRNQNSSSNSSSSNTQRDISFHNLNRDRCLLMSQTFKELNSVFNHGRRISSQNQSLAITRVKVTFKDEPGEGTGVARSFYTAFAEAVLANEKLTNMDWLSNASAMGSGQRVGPHYNSFPPNFQYNLIRVTHGSLAGAVVSALGGPNQSGNGQRGTDLETLRGARSPSRVRMLASSYRRTHMDRIRNEIRSNYVSLTSAGVTPPPVSGGPVVSNVTTISSPSLSSSPSTQSTSGTTRSRNSSDPPVTLRYDSAPFVPPQHISSGSRFGQPSFISNDSRLTLGNRIYARVLPLQPHHAAKITGMLLDLPTHDLIPIITSEIDFRNHVEHAAEIINAAENPGSEQVVPPSSMPQTPPSTSASSATITETEVAEGDDDAPLFYQPGPRGFYTPRAGRATEVRLNAFRNIGRIMGICFVQNELCPITLNRHVIKLILGRPVSWHDLAFYDSDLYESLRQLILDAESNSTESNYFNDMDFRFIIDRSAEEGSGQEVELIPNGNKIRVGSDNIRNYVRHYALHRMVTAQLPAIQAIRAGIFDVVPAKSFDGLTAEDFRLLLNGVNDINIQLLQSYVTFHDESGNGSEHLSYFRRWFWWVVERMTIEEKQDLVYFWTGSPALPASEEGFQPLPSITIRPREDNYYVTANTCISLLIVGISIFTALLGEGLTWLLVYRTEKYKRLKNEVEKQCKKLEKKKEYLGETSDKQQKKKLEREEEKLKNHNRDLSLVKMKSMFAIGFAFTALLSMFSN</sequence>
<feature type="compositionally biased region" description="Polar residues" evidence="12">
    <location>
        <begin position="579"/>
        <end position="589"/>
    </location>
</feature>
<name>A0A9Q0MD69_BLOTA</name>
<dbReference type="GO" id="GO:0043130">
    <property type="term" value="F:ubiquitin binding"/>
    <property type="evidence" value="ECO:0007669"/>
    <property type="project" value="InterPro"/>
</dbReference>
<dbReference type="Proteomes" id="UP001142055">
    <property type="component" value="Chromosome 1"/>
</dbReference>
<dbReference type="Gene3D" id="1.10.8.10">
    <property type="entry name" value="DNA helicase RuvA subunit, C-terminal domain"/>
    <property type="match status" value="1"/>
</dbReference>
<feature type="region of interest" description="Disordered" evidence="12">
    <location>
        <begin position="2741"/>
        <end position="2762"/>
    </location>
</feature>
<feature type="compositionally biased region" description="Acidic residues" evidence="12">
    <location>
        <begin position="1888"/>
        <end position="1934"/>
    </location>
</feature>
<feature type="compositionally biased region" description="Low complexity" evidence="12">
    <location>
        <begin position="663"/>
        <end position="683"/>
    </location>
</feature>
<dbReference type="Gene3D" id="1.10.1900.10">
    <property type="entry name" value="c-terminal domain of poly(a) binding protein"/>
    <property type="match status" value="1"/>
</dbReference>
<evidence type="ECO:0000256" key="10">
    <source>
        <dbReference type="PROSITE-ProRule" id="PRU00508"/>
    </source>
</evidence>
<feature type="region of interest" description="Disordered" evidence="12">
    <location>
        <begin position="1"/>
        <end position="37"/>
    </location>
</feature>
<dbReference type="PROSITE" id="PS51309">
    <property type="entry name" value="PABC"/>
    <property type="match status" value="1"/>
</dbReference>
<evidence type="ECO:0008006" key="19">
    <source>
        <dbReference type="Google" id="ProtNLM"/>
    </source>
</evidence>
<keyword evidence="8 13" id="KW-0472">Membrane</keyword>
<feature type="region of interest" description="Disordered" evidence="12">
    <location>
        <begin position="1699"/>
        <end position="1725"/>
    </location>
</feature>